<evidence type="ECO:0000313" key="5">
    <source>
        <dbReference type="Proteomes" id="UP000281406"/>
    </source>
</evidence>
<gene>
    <name evidence="4" type="ORF">DPX16_22986</name>
</gene>
<dbReference type="AlphaFoldDB" id="A0A3N0XJ25"/>
<dbReference type="Proteomes" id="UP000281406">
    <property type="component" value="Unassembled WGS sequence"/>
</dbReference>
<feature type="compositionally biased region" description="Polar residues" evidence="1">
    <location>
        <begin position="116"/>
        <end position="149"/>
    </location>
</feature>
<feature type="compositionally biased region" description="Low complexity" evidence="1">
    <location>
        <begin position="186"/>
        <end position="204"/>
    </location>
</feature>
<feature type="chain" id="PRO_5018137930" evidence="3">
    <location>
        <begin position="27"/>
        <end position="309"/>
    </location>
</feature>
<dbReference type="GO" id="GO:0050901">
    <property type="term" value="P:leukocyte tethering or rolling"/>
    <property type="evidence" value="ECO:0007669"/>
    <property type="project" value="TreeGrafter"/>
</dbReference>
<feature type="region of interest" description="Disordered" evidence="1">
    <location>
        <begin position="39"/>
        <end position="61"/>
    </location>
</feature>
<keyword evidence="2" id="KW-1133">Transmembrane helix</keyword>
<dbReference type="PANTHER" id="PTHR17384">
    <property type="entry name" value="P-SELECTIN GLYCOPROTEIN LIGAND-1"/>
    <property type="match status" value="1"/>
</dbReference>
<proteinExistence type="predicted"/>
<feature type="region of interest" description="Disordered" evidence="1">
    <location>
        <begin position="186"/>
        <end position="205"/>
    </location>
</feature>
<organism evidence="4 5">
    <name type="scientific">Anabarilius grahami</name>
    <name type="common">Kanglang fish</name>
    <name type="synonym">Barilius grahami</name>
    <dbReference type="NCBI Taxonomy" id="495550"/>
    <lineage>
        <taxon>Eukaryota</taxon>
        <taxon>Metazoa</taxon>
        <taxon>Chordata</taxon>
        <taxon>Craniata</taxon>
        <taxon>Vertebrata</taxon>
        <taxon>Euteleostomi</taxon>
        <taxon>Actinopterygii</taxon>
        <taxon>Neopterygii</taxon>
        <taxon>Teleostei</taxon>
        <taxon>Ostariophysi</taxon>
        <taxon>Cypriniformes</taxon>
        <taxon>Xenocyprididae</taxon>
        <taxon>Xenocypridinae</taxon>
        <taxon>Xenocypridinae incertae sedis</taxon>
        <taxon>Anabarilius</taxon>
    </lineage>
</organism>
<dbReference type="OrthoDB" id="8927116at2759"/>
<accession>A0A3N0XJ25</accession>
<keyword evidence="2" id="KW-0812">Transmembrane</keyword>
<dbReference type="GO" id="GO:0005886">
    <property type="term" value="C:plasma membrane"/>
    <property type="evidence" value="ECO:0007669"/>
    <property type="project" value="TreeGrafter"/>
</dbReference>
<name>A0A3N0XJ25_ANAGA</name>
<sequence length="309" mass="33150">MAMVTNRLGCLSVLVLLLTLSSFVTSRYLRMKREISHNTTSLNSNDTHSTTSVAEAQNTSSTTLETLKASSALQTAEVTTVIPDLNVSATTDYHHTPDLSHTQQKYSAGTENLTVHQQTDNESTLHTQLPTTSNSNGTGHISQAGSSAPTLPASLGPGKVTEKRMTAATTKMSKDTRRRITAAISTTTRKSTTSTTHSCSTASSHEGGLVSRCLIAIASMAALTTIFIISTICLATKLSTYRYRHKAHLLQETEMVCISALMNDTDHPVPKPRRHPKSNGALIPNTEDGDPDGDNLTLNSFLPDTEGPI</sequence>
<feature type="region of interest" description="Disordered" evidence="1">
    <location>
        <begin position="267"/>
        <end position="309"/>
    </location>
</feature>
<feature type="transmembrane region" description="Helical" evidence="2">
    <location>
        <begin position="214"/>
        <end position="236"/>
    </location>
</feature>
<dbReference type="PANTHER" id="PTHR17384:SF7">
    <property type="entry name" value="P-SELECTIN GLYCOPROTEIN LIGAND 1"/>
    <property type="match status" value="1"/>
</dbReference>
<feature type="signal peptide" evidence="3">
    <location>
        <begin position="1"/>
        <end position="26"/>
    </location>
</feature>
<keyword evidence="4" id="KW-0430">Lectin</keyword>
<dbReference type="GO" id="GO:0030246">
    <property type="term" value="F:carbohydrate binding"/>
    <property type="evidence" value="ECO:0007669"/>
    <property type="project" value="UniProtKB-KW"/>
</dbReference>
<evidence type="ECO:0000256" key="2">
    <source>
        <dbReference type="SAM" id="Phobius"/>
    </source>
</evidence>
<reference evidence="4 5" key="1">
    <citation type="submission" date="2018-10" db="EMBL/GenBank/DDBJ databases">
        <title>Genome assembly for a Yunnan-Guizhou Plateau 3E fish, Anabarilius grahami (Regan), and its evolutionary and genetic applications.</title>
        <authorList>
            <person name="Jiang W."/>
        </authorList>
    </citation>
    <scope>NUCLEOTIDE SEQUENCE [LARGE SCALE GENOMIC DNA]</scope>
    <source>
        <strain evidence="4">AG-KIZ</strain>
        <tissue evidence="4">Muscle</tissue>
    </source>
</reference>
<dbReference type="InterPro" id="IPR026195">
    <property type="entry name" value="PSGL-1"/>
</dbReference>
<feature type="region of interest" description="Disordered" evidence="1">
    <location>
        <begin position="116"/>
        <end position="176"/>
    </location>
</feature>
<evidence type="ECO:0000313" key="4">
    <source>
        <dbReference type="EMBL" id="ROI27664.1"/>
    </source>
</evidence>
<keyword evidence="2" id="KW-0472">Membrane</keyword>
<evidence type="ECO:0000256" key="3">
    <source>
        <dbReference type="SAM" id="SignalP"/>
    </source>
</evidence>
<comment type="caution">
    <text evidence="4">The sequence shown here is derived from an EMBL/GenBank/DDBJ whole genome shotgun (WGS) entry which is preliminary data.</text>
</comment>
<keyword evidence="5" id="KW-1185">Reference proteome</keyword>
<evidence type="ECO:0000256" key="1">
    <source>
        <dbReference type="SAM" id="MobiDB-lite"/>
    </source>
</evidence>
<keyword evidence="3" id="KW-0732">Signal</keyword>
<protein>
    <submittedName>
        <fullName evidence="4">P-selectin glycoprotein ligand 1</fullName>
    </submittedName>
</protein>
<dbReference type="EMBL" id="RJVU01073043">
    <property type="protein sequence ID" value="ROI27664.1"/>
    <property type="molecule type" value="Genomic_DNA"/>
</dbReference>